<accession>A0AA85F161</accession>
<protein>
    <submittedName>
        <fullName evidence="2">Uncharacterized protein</fullName>
    </submittedName>
</protein>
<dbReference type="AlphaFoldDB" id="A0AA85F161"/>
<dbReference type="Proteomes" id="UP000050792">
    <property type="component" value="Unassembled WGS sequence"/>
</dbReference>
<dbReference type="WBParaSite" id="SRDH1_32380.1">
    <property type="protein sequence ID" value="SRDH1_32380.1"/>
    <property type="gene ID" value="SRDH1_32380"/>
</dbReference>
<reference evidence="1" key="1">
    <citation type="submission" date="2022-06" db="EMBL/GenBank/DDBJ databases">
        <authorList>
            <person name="Berger JAMES D."/>
            <person name="Berger JAMES D."/>
        </authorList>
    </citation>
    <scope>NUCLEOTIDE SEQUENCE [LARGE SCALE GENOMIC DNA]</scope>
</reference>
<keyword evidence="1" id="KW-1185">Reference proteome</keyword>
<reference evidence="2" key="2">
    <citation type="submission" date="2023-11" db="UniProtKB">
        <authorList>
            <consortium name="WormBaseParasite"/>
        </authorList>
    </citation>
    <scope>IDENTIFICATION</scope>
</reference>
<name>A0AA85F161_9TREM</name>
<proteinExistence type="predicted"/>
<evidence type="ECO:0000313" key="2">
    <source>
        <dbReference type="WBParaSite" id="SRDH1_32380.1"/>
    </source>
</evidence>
<sequence length="81" mass="9251">MNIYINENERVIYVVQFRTFELIQCLTAVKENVVADRAVTAPLAPVNVMANVRDPNNQTHLYGCGSRNQRVNYQAMKFSSD</sequence>
<evidence type="ECO:0000313" key="1">
    <source>
        <dbReference type="Proteomes" id="UP000050792"/>
    </source>
</evidence>
<organism evidence="1 2">
    <name type="scientific">Schistosoma rodhaini</name>
    <dbReference type="NCBI Taxonomy" id="6188"/>
    <lineage>
        <taxon>Eukaryota</taxon>
        <taxon>Metazoa</taxon>
        <taxon>Spiralia</taxon>
        <taxon>Lophotrochozoa</taxon>
        <taxon>Platyhelminthes</taxon>
        <taxon>Trematoda</taxon>
        <taxon>Digenea</taxon>
        <taxon>Strigeidida</taxon>
        <taxon>Schistosomatoidea</taxon>
        <taxon>Schistosomatidae</taxon>
        <taxon>Schistosoma</taxon>
    </lineage>
</organism>